<dbReference type="GO" id="GO:0006412">
    <property type="term" value="P:translation"/>
    <property type="evidence" value="ECO:0007669"/>
    <property type="project" value="InterPro"/>
</dbReference>
<evidence type="ECO:0000313" key="5">
    <source>
        <dbReference type="EMBL" id="AGH24161.1"/>
    </source>
</evidence>
<dbReference type="PANTHER" id="PTHR11758">
    <property type="entry name" value="40S RIBOSOMAL PROTEIN S15A"/>
    <property type="match status" value="1"/>
</dbReference>
<dbReference type="Pfam" id="PF00410">
    <property type="entry name" value="Ribosomal_S8"/>
    <property type="match status" value="1"/>
</dbReference>
<dbReference type="GeneID" id="15333089"/>
<dbReference type="EMBL" id="KC353354">
    <property type="protein sequence ID" value="AGH24161.1"/>
    <property type="molecule type" value="Genomic_DNA"/>
</dbReference>
<dbReference type="Gene3D" id="3.30.1370.30">
    <property type="match status" value="1"/>
</dbReference>
<accession>M4Q9W7</accession>
<evidence type="ECO:0000256" key="3">
    <source>
        <dbReference type="ARBA" id="ARBA00023274"/>
    </source>
</evidence>
<dbReference type="RefSeq" id="YP_007890667.1">
    <property type="nucleotide sequence ID" value="NC_021126.1"/>
</dbReference>
<geneLocation type="mitochondrion" evidence="5"/>
<evidence type="ECO:0000256" key="4">
    <source>
        <dbReference type="RuleBase" id="RU003660"/>
    </source>
</evidence>
<name>M4Q9W7_9EUKA</name>
<reference evidence="5" key="2">
    <citation type="journal article" date="2013" name="Genome Biol. Evol.">
        <title>Strikingly bacteria-like and gene-rich mitochondrial genomes throughout jakobid protists.</title>
        <authorList>
            <person name="Burger G."/>
            <person name="Gray M.W."/>
            <person name="Forget L."/>
            <person name="Lang B.F."/>
        </authorList>
    </citation>
    <scope>NUCLEOTIDE SEQUENCE</scope>
    <source>
        <strain evidence="5">ATCC 50695</strain>
    </source>
</reference>
<dbReference type="InterPro" id="IPR047863">
    <property type="entry name" value="Ribosomal_uS8_CS"/>
</dbReference>
<sequence>MGSHDILSDMFSRIKNALNKKITAVVVLNSNLSQRVLDVLCTEGYLRGYQVKSFREIEVYLKYSGEDPVIRKLERVSRPGKRVYASAKDLLPVQSGVGIYVLSTSKGVISDSVARKLESGGEILCKVW</sequence>
<dbReference type="GO" id="GO:1990904">
    <property type="term" value="C:ribonucleoprotein complex"/>
    <property type="evidence" value="ECO:0007669"/>
    <property type="project" value="UniProtKB-KW"/>
</dbReference>
<evidence type="ECO:0000256" key="1">
    <source>
        <dbReference type="ARBA" id="ARBA00006471"/>
    </source>
</evidence>
<keyword evidence="3 4" id="KW-0687">Ribonucleoprotein</keyword>
<dbReference type="AlphaFoldDB" id="M4Q9W7"/>
<evidence type="ECO:0000256" key="2">
    <source>
        <dbReference type="ARBA" id="ARBA00022980"/>
    </source>
</evidence>
<protein>
    <submittedName>
        <fullName evidence="5">Ribosomal protein S8</fullName>
    </submittedName>
</protein>
<gene>
    <name evidence="5" type="primary">rps8</name>
</gene>
<dbReference type="InterPro" id="IPR000630">
    <property type="entry name" value="Ribosomal_uS8"/>
</dbReference>
<organism evidence="5">
    <name type="scientific">Jakoba bahamiensis</name>
    <dbReference type="NCBI Taxonomy" id="221721"/>
    <lineage>
        <taxon>Eukaryota</taxon>
        <taxon>Discoba</taxon>
        <taxon>Jakobida</taxon>
        <taxon>Histionina</taxon>
        <taxon>Jakobidae</taxon>
        <taxon>Jakoba</taxon>
    </lineage>
</organism>
<comment type="similarity">
    <text evidence="1 4">Belongs to the universal ribosomal protein uS8 family.</text>
</comment>
<dbReference type="FunFam" id="3.30.1490.10:FF:000001">
    <property type="entry name" value="30S ribosomal protein S8"/>
    <property type="match status" value="1"/>
</dbReference>
<dbReference type="HAMAP" id="MF_01302_B">
    <property type="entry name" value="Ribosomal_uS8_B"/>
    <property type="match status" value="1"/>
</dbReference>
<proteinExistence type="inferred from homology"/>
<dbReference type="InterPro" id="IPR035987">
    <property type="entry name" value="Ribosomal_uS8_sf"/>
</dbReference>
<dbReference type="SUPFAM" id="SSF56047">
    <property type="entry name" value="Ribosomal protein S8"/>
    <property type="match status" value="1"/>
</dbReference>
<dbReference type="GO" id="GO:0003735">
    <property type="term" value="F:structural constituent of ribosome"/>
    <property type="evidence" value="ECO:0007669"/>
    <property type="project" value="InterPro"/>
</dbReference>
<keyword evidence="5" id="KW-0496">Mitochondrion</keyword>
<dbReference type="NCBIfam" id="NF001109">
    <property type="entry name" value="PRK00136.1"/>
    <property type="match status" value="1"/>
</dbReference>
<keyword evidence="2 4" id="KW-0689">Ribosomal protein</keyword>
<dbReference type="Gene3D" id="3.30.1490.10">
    <property type="match status" value="1"/>
</dbReference>
<dbReference type="GO" id="GO:0005840">
    <property type="term" value="C:ribosome"/>
    <property type="evidence" value="ECO:0007669"/>
    <property type="project" value="UniProtKB-KW"/>
</dbReference>
<reference evidence="5" key="1">
    <citation type="journal article" date="2006" name="RNA">
        <title>Hybrid E. coli--Mitochondrial ribonuclease P RNAs are catalytically active.</title>
        <authorList>
            <person name="Seif E."/>
            <person name="Cadieux A."/>
            <person name="Lang B.F."/>
        </authorList>
    </citation>
    <scope>NUCLEOTIDE SEQUENCE</scope>
    <source>
        <strain evidence="5">ATCC 50695</strain>
    </source>
</reference>
<dbReference type="GO" id="GO:0005737">
    <property type="term" value="C:cytoplasm"/>
    <property type="evidence" value="ECO:0007669"/>
    <property type="project" value="UniProtKB-ARBA"/>
</dbReference>
<dbReference type="PROSITE" id="PS00053">
    <property type="entry name" value="RIBOSOMAL_S8"/>
    <property type="match status" value="1"/>
</dbReference>